<sequence length="80" mass="9101">KHNRTERDRFLNAMFILPKWSEVDAVNLNKLEFLKNPVVKVLAKHTGDQKAKKADSDIAKGLETQLLLTKDARVMLTANL</sequence>
<evidence type="ECO:0000313" key="2">
    <source>
        <dbReference type="Proteomes" id="UP000789920"/>
    </source>
</evidence>
<feature type="non-terminal residue" evidence="1">
    <location>
        <position position="1"/>
    </location>
</feature>
<reference evidence="1" key="1">
    <citation type="submission" date="2021-06" db="EMBL/GenBank/DDBJ databases">
        <authorList>
            <person name="Kallberg Y."/>
            <person name="Tangrot J."/>
            <person name="Rosling A."/>
        </authorList>
    </citation>
    <scope>NUCLEOTIDE SEQUENCE</scope>
    <source>
        <strain evidence="1">MA461A</strain>
    </source>
</reference>
<gene>
    <name evidence="1" type="ORF">RPERSI_LOCUS34179</name>
</gene>
<dbReference type="EMBL" id="CAJVQC010151636">
    <property type="protein sequence ID" value="CAG8846512.1"/>
    <property type="molecule type" value="Genomic_DNA"/>
</dbReference>
<accession>A0ACA9SSQ9</accession>
<evidence type="ECO:0000313" key="1">
    <source>
        <dbReference type="EMBL" id="CAG8846512.1"/>
    </source>
</evidence>
<proteinExistence type="predicted"/>
<name>A0ACA9SSQ9_9GLOM</name>
<organism evidence="1 2">
    <name type="scientific">Racocetra persica</name>
    <dbReference type="NCBI Taxonomy" id="160502"/>
    <lineage>
        <taxon>Eukaryota</taxon>
        <taxon>Fungi</taxon>
        <taxon>Fungi incertae sedis</taxon>
        <taxon>Mucoromycota</taxon>
        <taxon>Glomeromycotina</taxon>
        <taxon>Glomeromycetes</taxon>
        <taxon>Diversisporales</taxon>
        <taxon>Gigasporaceae</taxon>
        <taxon>Racocetra</taxon>
    </lineage>
</organism>
<protein>
    <submittedName>
        <fullName evidence="1">34800_t:CDS:1</fullName>
    </submittedName>
</protein>
<dbReference type="Proteomes" id="UP000789920">
    <property type="component" value="Unassembled WGS sequence"/>
</dbReference>
<keyword evidence="2" id="KW-1185">Reference proteome</keyword>
<comment type="caution">
    <text evidence="1">The sequence shown here is derived from an EMBL/GenBank/DDBJ whole genome shotgun (WGS) entry which is preliminary data.</text>
</comment>